<feature type="region of interest" description="Disordered" evidence="1">
    <location>
        <begin position="48"/>
        <end position="167"/>
    </location>
</feature>
<gene>
    <name evidence="4" type="primary">LOC120260210</name>
</gene>
<evidence type="ECO:0000313" key="3">
    <source>
        <dbReference type="Proteomes" id="UP001515500"/>
    </source>
</evidence>
<evidence type="ECO:0000256" key="1">
    <source>
        <dbReference type="SAM" id="MobiDB-lite"/>
    </source>
</evidence>
<name>A0AB40B8F4_DIOCR</name>
<sequence>MKSPSPSEKEETFADIDDSEVKVYLNNKTRTRLKTLIWESMNSDYLEEQATKKAVVPSRRSRAEEKLHKDRKRKPVKDRHAAGEKTKKPRSSAVNYDALKSLIPDFDRGDEEQQYQDRSEWNNAGAAGANGDDRSSKSDEMNAFFNGGYAGDEYEQDYRFGDEDDYF</sequence>
<keyword evidence="3" id="KW-1185">Reference proteome</keyword>
<dbReference type="Gene3D" id="1.20.5.650">
    <property type="entry name" value="Single helix bin"/>
    <property type="match status" value="1"/>
</dbReference>
<dbReference type="RefSeq" id="XP_039123585.1">
    <property type="nucleotide sequence ID" value="XM_039267651.1"/>
</dbReference>
<organism evidence="3 4">
    <name type="scientific">Dioscorea cayennensis subsp. rotundata</name>
    <name type="common">White Guinea yam</name>
    <name type="synonym">Dioscorea rotundata</name>
    <dbReference type="NCBI Taxonomy" id="55577"/>
    <lineage>
        <taxon>Eukaryota</taxon>
        <taxon>Viridiplantae</taxon>
        <taxon>Streptophyta</taxon>
        <taxon>Embryophyta</taxon>
        <taxon>Tracheophyta</taxon>
        <taxon>Spermatophyta</taxon>
        <taxon>Magnoliopsida</taxon>
        <taxon>Liliopsida</taxon>
        <taxon>Dioscoreales</taxon>
        <taxon>Dioscoreaceae</taxon>
        <taxon>Dioscorea</taxon>
    </lineage>
</organism>
<evidence type="ECO:0000259" key="2">
    <source>
        <dbReference type="Pfam" id="PF07741"/>
    </source>
</evidence>
<protein>
    <submittedName>
        <fullName evidence="4">Transcription factor IIIB 60 kDa subunit-like</fullName>
    </submittedName>
</protein>
<dbReference type="GeneID" id="120260210"/>
<dbReference type="InterPro" id="IPR011665">
    <property type="entry name" value="BRF1_TBP-bd_dom"/>
</dbReference>
<proteinExistence type="predicted"/>
<reference evidence="4" key="1">
    <citation type="submission" date="2025-08" db="UniProtKB">
        <authorList>
            <consortium name="RefSeq"/>
        </authorList>
    </citation>
    <scope>IDENTIFICATION</scope>
</reference>
<dbReference type="Proteomes" id="UP001515500">
    <property type="component" value="Chromosome 5"/>
</dbReference>
<dbReference type="AlphaFoldDB" id="A0AB40B8F4"/>
<feature type="compositionally biased region" description="Basic and acidic residues" evidence="1">
    <location>
        <begin position="131"/>
        <end position="140"/>
    </location>
</feature>
<evidence type="ECO:0000313" key="4">
    <source>
        <dbReference type="RefSeq" id="XP_039123585.1"/>
    </source>
</evidence>
<dbReference type="Pfam" id="PF07741">
    <property type="entry name" value="BRF1"/>
    <property type="match status" value="1"/>
</dbReference>
<feature type="domain" description="Brf1 TBP-binding" evidence="2">
    <location>
        <begin position="15"/>
        <end position="102"/>
    </location>
</feature>
<accession>A0AB40B8F4</accession>